<protein>
    <recommendedName>
        <fullName evidence="3">Hydrolase</fullName>
    </recommendedName>
</protein>
<dbReference type="OrthoDB" id="9787572at2"/>
<evidence type="ECO:0008006" key="3">
    <source>
        <dbReference type="Google" id="ProtNLM"/>
    </source>
</evidence>
<dbReference type="AlphaFoldDB" id="K0J255"/>
<dbReference type="KEGG" id="axl:AXY_10800"/>
<organism evidence="1 2">
    <name type="scientific">Amphibacillus xylanus (strain ATCC 51415 / DSM 6626 / JCM 7361 / LMG 17667 / NBRC 15112 / Ep01)</name>
    <dbReference type="NCBI Taxonomy" id="698758"/>
    <lineage>
        <taxon>Bacteria</taxon>
        <taxon>Bacillati</taxon>
        <taxon>Bacillota</taxon>
        <taxon>Bacilli</taxon>
        <taxon>Bacillales</taxon>
        <taxon>Bacillaceae</taxon>
        <taxon>Amphibacillus</taxon>
    </lineage>
</organism>
<dbReference type="NCBIfam" id="TIGR01668">
    <property type="entry name" value="YqeG_hyp_ppase"/>
    <property type="match status" value="1"/>
</dbReference>
<dbReference type="STRING" id="698758.AXY_10800"/>
<dbReference type="InterPro" id="IPR006439">
    <property type="entry name" value="HAD-SF_hydro_IA"/>
</dbReference>
<dbReference type="GO" id="GO:0005737">
    <property type="term" value="C:cytoplasm"/>
    <property type="evidence" value="ECO:0007669"/>
    <property type="project" value="TreeGrafter"/>
</dbReference>
<evidence type="ECO:0000313" key="1">
    <source>
        <dbReference type="EMBL" id="BAM47212.1"/>
    </source>
</evidence>
<dbReference type="EMBL" id="AP012050">
    <property type="protein sequence ID" value="BAM47212.1"/>
    <property type="molecule type" value="Genomic_DNA"/>
</dbReference>
<dbReference type="InterPro" id="IPR036412">
    <property type="entry name" value="HAD-like_sf"/>
</dbReference>
<dbReference type="InterPro" id="IPR006549">
    <property type="entry name" value="HAD-SF_hydro_IIIA"/>
</dbReference>
<accession>K0J255</accession>
<dbReference type="RefSeq" id="WP_015009817.1">
    <property type="nucleotide sequence ID" value="NC_018704.1"/>
</dbReference>
<keyword evidence="2" id="KW-1185">Reference proteome</keyword>
<dbReference type="SUPFAM" id="SSF56784">
    <property type="entry name" value="HAD-like"/>
    <property type="match status" value="1"/>
</dbReference>
<dbReference type="NCBIfam" id="TIGR01549">
    <property type="entry name" value="HAD-SF-IA-v1"/>
    <property type="match status" value="1"/>
</dbReference>
<sequence length="171" mass="19845">MLKLFLPDEYVKSIFEIQPKDLIEKGIKGIITDLDNTLVAWNEAHANDRVHQWFKDMEDHGIAVTIISNNKKDRVELFSTPLKRPFVYQAKKPLKRSFVKAAKMMNLERHEVVVIGDQVMTDVLGGNRAGFPTILVVPIVETDDKITKFNRRIERIILHKLEKQGLLKWEK</sequence>
<name>K0J255_AMPXN</name>
<gene>
    <name evidence="1" type="ordered locus">AXY_10800</name>
</gene>
<reference evidence="1 2" key="1">
    <citation type="submission" date="2011-01" db="EMBL/GenBank/DDBJ databases">
        <title>Whole genome sequence of Amphibacillus xylinus NBRC 15112.</title>
        <authorList>
            <person name="Nakazawa H."/>
            <person name="Katano Y."/>
            <person name="Nakamura S."/>
            <person name="Sasagawa M."/>
            <person name="Fukada J."/>
            <person name="Arai T."/>
            <person name="Sasakura N."/>
            <person name="Mochizuki D."/>
            <person name="Hosoyama A."/>
            <person name="Harada K."/>
            <person name="Horikawa H."/>
            <person name="Kato Y."/>
            <person name="Harada T."/>
            <person name="Sasaki K."/>
            <person name="Sekiguchi M."/>
            <person name="Hodoyama M."/>
            <person name="Nishiko R."/>
            <person name="Narita H."/>
            <person name="Hanamaki A."/>
            <person name="Hata C."/>
            <person name="Konno Y."/>
            <person name="Niimura Y."/>
            <person name="Yamazaki S."/>
            <person name="Fujita N."/>
        </authorList>
    </citation>
    <scope>NUCLEOTIDE SEQUENCE [LARGE SCALE GENOMIC DNA]</scope>
    <source>
        <strain evidence="2">ATCC 51415 / DSM 6626 / JCM 7361 / LMG 17667 / NBRC 15112 / Ep01</strain>
    </source>
</reference>
<dbReference type="GO" id="GO:0008962">
    <property type="term" value="F:phosphatidylglycerophosphatase activity"/>
    <property type="evidence" value="ECO:0007669"/>
    <property type="project" value="InterPro"/>
</dbReference>
<dbReference type="CDD" id="cd16416">
    <property type="entry name" value="HAD_BsYqeG-like"/>
    <property type="match status" value="1"/>
</dbReference>
<dbReference type="InterPro" id="IPR023214">
    <property type="entry name" value="HAD_sf"/>
</dbReference>
<dbReference type="Proteomes" id="UP000006294">
    <property type="component" value="Chromosome"/>
</dbReference>
<proteinExistence type="predicted"/>
<dbReference type="Gene3D" id="3.40.50.1000">
    <property type="entry name" value="HAD superfamily/HAD-like"/>
    <property type="match status" value="1"/>
</dbReference>
<dbReference type="NCBIfam" id="TIGR01662">
    <property type="entry name" value="HAD-SF-IIIA"/>
    <property type="match status" value="1"/>
</dbReference>
<dbReference type="Pfam" id="PF13242">
    <property type="entry name" value="Hydrolase_like"/>
    <property type="match status" value="1"/>
</dbReference>
<evidence type="ECO:0000313" key="2">
    <source>
        <dbReference type="Proteomes" id="UP000006294"/>
    </source>
</evidence>
<dbReference type="PANTHER" id="PTHR19288">
    <property type="entry name" value="4-NITROPHENYLPHOSPHATASE-RELATED"/>
    <property type="match status" value="1"/>
</dbReference>
<dbReference type="HOGENOM" id="CLU_056221_4_0_9"/>
<dbReference type="InterPro" id="IPR010021">
    <property type="entry name" value="PGPP1/Gep4"/>
</dbReference>
<dbReference type="PATRIC" id="fig|698758.3.peg.1076"/>
<dbReference type="PANTHER" id="PTHR19288:SF25">
    <property type="entry name" value="PHOSPHATIDYLGLYCEROPHOSPHATASE GEP4, MITOCHONDRIAL"/>
    <property type="match status" value="1"/>
</dbReference>
<dbReference type="eggNOG" id="COG2179">
    <property type="taxonomic scope" value="Bacteria"/>
</dbReference>